<feature type="domain" description="Carbohydrate kinase PfkB" evidence="7">
    <location>
        <begin position="22"/>
        <end position="303"/>
    </location>
</feature>
<evidence type="ECO:0000256" key="1">
    <source>
        <dbReference type="ARBA" id="ARBA00010688"/>
    </source>
</evidence>
<dbReference type="GO" id="GO:0005829">
    <property type="term" value="C:cytosol"/>
    <property type="evidence" value="ECO:0007669"/>
    <property type="project" value="TreeGrafter"/>
</dbReference>
<evidence type="ECO:0000256" key="3">
    <source>
        <dbReference type="ARBA" id="ARBA00022741"/>
    </source>
</evidence>
<dbReference type="Gene3D" id="3.40.1190.20">
    <property type="match status" value="1"/>
</dbReference>
<accession>A0A560WGT3</accession>
<gene>
    <name evidence="8" type="ORF">FB557_0447</name>
</gene>
<keyword evidence="2 6" id="KW-0808">Transferase</keyword>
<dbReference type="Pfam" id="PF00294">
    <property type="entry name" value="PfkB"/>
    <property type="match status" value="1"/>
</dbReference>
<dbReference type="InterPro" id="IPR011611">
    <property type="entry name" value="PfkB_dom"/>
</dbReference>
<dbReference type="InterPro" id="IPR029056">
    <property type="entry name" value="Ribokinase-like"/>
</dbReference>
<comment type="caution">
    <text evidence="8">The sequence shown here is derived from an EMBL/GenBank/DDBJ whole genome shotgun (WGS) entry which is preliminary data.</text>
</comment>
<comment type="similarity">
    <text evidence="1">Belongs to the carbohydrate kinase PfkB family.</text>
</comment>
<name>A0A560WGT3_9MICO</name>
<dbReference type="EMBL" id="VIUW01000001">
    <property type="protein sequence ID" value="TWD16901.1"/>
    <property type="molecule type" value="Genomic_DNA"/>
</dbReference>
<proteinExistence type="inferred from homology"/>
<evidence type="ECO:0000256" key="4">
    <source>
        <dbReference type="ARBA" id="ARBA00022777"/>
    </source>
</evidence>
<keyword evidence="4" id="KW-0418">Kinase</keyword>
<dbReference type="AlphaFoldDB" id="A0A560WGT3"/>
<dbReference type="OrthoDB" id="9801219at2"/>
<keyword evidence="5" id="KW-0067">ATP-binding</keyword>
<sequence length="324" mass="32711">MIVALTPNPAVDVTARLGQVRVGETHRLSDLTTRAGGKGVNTAAVATAMGRDAIAVLHVGSESRATVEHDLGRRGIRATLIDSLVPTRRSLAVVDDDGEATVFNEEGADPGADVWDEVVAAASRSCSRAQDVLVVSGSLPPGAPPGIVNRLARAGAGTVVLDTRGEDLIAALGESGAALPRLVAKPNLAEARETLSAAGVAAGSQDALWCACSLLDLGAWCAVVSDGPRGLVLATRDEGGSPFALSARLREPVTGNPTGAGDALTAALAAHLGQAGTSPEPQLWEEAARVGVAWSAAAVIQPVAGEVDPADVEHLLPAVVVETG</sequence>
<evidence type="ECO:0000256" key="5">
    <source>
        <dbReference type="ARBA" id="ARBA00022840"/>
    </source>
</evidence>
<evidence type="ECO:0000313" key="8">
    <source>
        <dbReference type="EMBL" id="TWD16901.1"/>
    </source>
</evidence>
<organism evidence="8 9">
    <name type="scientific">Marihabitans asiaticum</name>
    <dbReference type="NCBI Taxonomy" id="415218"/>
    <lineage>
        <taxon>Bacteria</taxon>
        <taxon>Bacillati</taxon>
        <taxon>Actinomycetota</taxon>
        <taxon>Actinomycetes</taxon>
        <taxon>Micrococcales</taxon>
        <taxon>Intrasporangiaceae</taxon>
        <taxon>Marihabitans</taxon>
    </lineage>
</organism>
<dbReference type="Proteomes" id="UP000315628">
    <property type="component" value="Unassembled WGS sequence"/>
</dbReference>
<dbReference type="RefSeq" id="WP_144855225.1">
    <property type="nucleotide sequence ID" value="NZ_BAAAYT010000002.1"/>
</dbReference>
<dbReference type="PIRSF" id="PIRSF000535">
    <property type="entry name" value="1PFK/6PFK/LacC"/>
    <property type="match status" value="1"/>
</dbReference>
<evidence type="ECO:0000256" key="6">
    <source>
        <dbReference type="PIRNR" id="PIRNR000535"/>
    </source>
</evidence>
<evidence type="ECO:0000259" key="7">
    <source>
        <dbReference type="Pfam" id="PF00294"/>
    </source>
</evidence>
<dbReference type="GO" id="GO:0005524">
    <property type="term" value="F:ATP binding"/>
    <property type="evidence" value="ECO:0007669"/>
    <property type="project" value="UniProtKB-KW"/>
</dbReference>
<keyword evidence="3" id="KW-0547">Nucleotide-binding</keyword>
<dbReference type="SUPFAM" id="SSF53613">
    <property type="entry name" value="Ribokinase-like"/>
    <property type="match status" value="1"/>
</dbReference>
<dbReference type="GO" id="GO:0008443">
    <property type="term" value="F:phosphofructokinase activity"/>
    <property type="evidence" value="ECO:0007669"/>
    <property type="project" value="TreeGrafter"/>
</dbReference>
<keyword evidence="9" id="KW-1185">Reference proteome</keyword>
<protein>
    <recommendedName>
        <fullName evidence="7">Carbohydrate kinase PfkB domain-containing protein</fullName>
    </recommendedName>
</protein>
<dbReference type="PANTHER" id="PTHR46566:SF2">
    <property type="entry name" value="ATP-DEPENDENT 6-PHOSPHOFRUCTOKINASE ISOZYME 2"/>
    <property type="match status" value="1"/>
</dbReference>
<evidence type="ECO:0000256" key="2">
    <source>
        <dbReference type="ARBA" id="ARBA00022679"/>
    </source>
</evidence>
<reference evidence="8 9" key="1">
    <citation type="submission" date="2019-06" db="EMBL/GenBank/DDBJ databases">
        <title>Sequencing the genomes of 1000 actinobacteria strains.</title>
        <authorList>
            <person name="Klenk H.-P."/>
        </authorList>
    </citation>
    <scope>NUCLEOTIDE SEQUENCE [LARGE SCALE GENOMIC DNA]</scope>
    <source>
        <strain evidence="8 9">DSM 18935</strain>
    </source>
</reference>
<dbReference type="PANTHER" id="PTHR46566">
    <property type="entry name" value="1-PHOSPHOFRUCTOKINASE-RELATED"/>
    <property type="match status" value="1"/>
</dbReference>
<dbReference type="InterPro" id="IPR017583">
    <property type="entry name" value="Tagatose/fructose_Pkinase"/>
</dbReference>
<evidence type="ECO:0000313" key="9">
    <source>
        <dbReference type="Proteomes" id="UP000315628"/>
    </source>
</evidence>